<evidence type="ECO:0000256" key="3">
    <source>
        <dbReference type="ARBA" id="ARBA00022576"/>
    </source>
</evidence>
<dbReference type="RefSeq" id="WP_154207784.1">
    <property type="nucleotide sequence ID" value="NZ_WJYN01000007.1"/>
</dbReference>
<proteinExistence type="inferred from homology"/>
<dbReference type="AlphaFoldDB" id="A0A7X2HQ12"/>
<dbReference type="Gene3D" id="3.40.640.10">
    <property type="entry name" value="Type I PLP-dependent aspartate aminotransferase-like (Major domain)"/>
    <property type="match status" value="1"/>
</dbReference>
<dbReference type="PANTHER" id="PTHR43094:SF1">
    <property type="entry name" value="AMINOTRANSFERASE CLASS-III"/>
    <property type="match status" value="1"/>
</dbReference>
<dbReference type="PANTHER" id="PTHR43094">
    <property type="entry name" value="AMINOTRANSFERASE"/>
    <property type="match status" value="1"/>
</dbReference>
<dbReference type="PROSITE" id="PS00600">
    <property type="entry name" value="AA_TRANSFER_CLASS_3"/>
    <property type="match status" value="1"/>
</dbReference>
<evidence type="ECO:0000313" key="8">
    <source>
        <dbReference type="Proteomes" id="UP000441032"/>
    </source>
</evidence>
<dbReference type="EMBL" id="WJYN01000007">
    <property type="protein sequence ID" value="MRT00570.1"/>
    <property type="molecule type" value="Genomic_DNA"/>
</dbReference>
<keyword evidence="4 7" id="KW-0808">Transferase</keyword>
<dbReference type="InterPro" id="IPR015421">
    <property type="entry name" value="PyrdxlP-dep_Trfase_major"/>
</dbReference>
<dbReference type="GO" id="GO:0030170">
    <property type="term" value="F:pyridoxal phosphate binding"/>
    <property type="evidence" value="ECO:0007669"/>
    <property type="project" value="InterPro"/>
</dbReference>
<dbReference type="FunFam" id="3.40.640.10:FF:000014">
    <property type="entry name" value="Adenosylmethionine-8-amino-7-oxononanoate aminotransferase, probable"/>
    <property type="match status" value="1"/>
</dbReference>
<comment type="cofactor">
    <cofactor evidence="1">
        <name>pyridoxal 5'-phosphate</name>
        <dbReference type="ChEBI" id="CHEBI:597326"/>
    </cofactor>
</comment>
<evidence type="ECO:0000256" key="6">
    <source>
        <dbReference type="RuleBase" id="RU003560"/>
    </source>
</evidence>
<dbReference type="InterPro" id="IPR015424">
    <property type="entry name" value="PyrdxlP-dep_Trfase"/>
</dbReference>
<gene>
    <name evidence="7" type="ORF">GJQ57_18155</name>
</gene>
<name>A0A7X2HQ12_RALPI</name>
<dbReference type="Proteomes" id="UP000441032">
    <property type="component" value="Unassembled WGS sequence"/>
</dbReference>
<accession>A0A7X2HQ12</accession>
<dbReference type="InterPro" id="IPR005814">
    <property type="entry name" value="Aminotrans_3"/>
</dbReference>
<dbReference type="InterPro" id="IPR049704">
    <property type="entry name" value="Aminotrans_3_PPA_site"/>
</dbReference>
<dbReference type="Gene3D" id="3.90.1150.10">
    <property type="entry name" value="Aspartate Aminotransferase, domain 1"/>
    <property type="match status" value="1"/>
</dbReference>
<reference evidence="7 8" key="1">
    <citation type="submission" date="2019-11" db="EMBL/GenBank/DDBJ databases">
        <title>Phenotypic characterization of an OXA-22 and OXA-60 co-producing Ralstonia pickettii clinical strain.</title>
        <authorList>
            <person name="He F."/>
        </authorList>
    </citation>
    <scope>NUCLEOTIDE SEQUENCE [LARGE SCALE GENOMIC DNA]</scope>
    <source>
        <strain evidence="7 8">PSLESD1</strain>
    </source>
</reference>
<organism evidence="7 8">
    <name type="scientific">Ralstonia pickettii</name>
    <name type="common">Burkholderia pickettii</name>
    <dbReference type="NCBI Taxonomy" id="329"/>
    <lineage>
        <taxon>Bacteria</taxon>
        <taxon>Pseudomonadati</taxon>
        <taxon>Pseudomonadota</taxon>
        <taxon>Betaproteobacteria</taxon>
        <taxon>Burkholderiales</taxon>
        <taxon>Burkholderiaceae</taxon>
        <taxon>Ralstonia</taxon>
    </lineage>
</organism>
<dbReference type="GO" id="GO:0005829">
    <property type="term" value="C:cytosol"/>
    <property type="evidence" value="ECO:0007669"/>
    <property type="project" value="TreeGrafter"/>
</dbReference>
<evidence type="ECO:0000256" key="5">
    <source>
        <dbReference type="ARBA" id="ARBA00022898"/>
    </source>
</evidence>
<dbReference type="Pfam" id="PF00202">
    <property type="entry name" value="Aminotran_3"/>
    <property type="match status" value="1"/>
</dbReference>
<sequence length="451" mass="48191">MTPSATSVFHRDPRKTLPTAVGGEGMTLIDSDGKRYLDACGGAAVSCLGHGHPRVVDAICKQVRALAYAHTSFFTTDVAEELAARLAAAAPGDLDHVYFVSGGSEAIEAALKLARQYFVEIGQPQRQYFIARRQSYHGNTLGALAIGGNAWRREPFLPLLVPAHHVSPCYAYRERLDGESDAQYVQRLADELDAKIVELGTENVAAFVAETVVGATAGAVPPVGDYFRKIRAVCDRHGVLLLLDEVMSGMGRTGYLFACEEDGVVPDMVAIAKGLGGGYQPIGATLVNRRIYDAITNGSGFFQHGHTYIGHATACAAALEVQRVIEEDNLLANVQARGEQLRAALQARFADHAHVGDVRGRGLFVGVELVADRATKTPLLPARKTHARVKAEAMQRGLMVYPMGGTIDGQRGDHILLAPPFIASAQDIDAIVERLGDAVDAATAATLEAAW</sequence>
<dbReference type="GO" id="GO:0008483">
    <property type="term" value="F:transaminase activity"/>
    <property type="evidence" value="ECO:0007669"/>
    <property type="project" value="UniProtKB-KW"/>
</dbReference>
<dbReference type="InterPro" id="IPR015422">
    <property type="entry name" value="PyrdxlP-dep_Trfase_small"/>
</dbReference>
<keyword evidence="3 7" id="KW-0032">Aminotransferase</keyword>
<dbReference type="SUPFAM" id="SSF53383">
    <property type="entry name" value="PLP-dependent transferases"/>
    <property type="match status" value="1"/>
</dbReference>
<protein>
    <submittedName>
        <fullName evidence="7">Aspartate aminotransferase family protein</fullName>
    </submittedName>
</protein>
<evidence type="ECO:0000313" key="7">
    <source>
        <dbReference type="EMBL" id="MRT00570.1"/>
    </source>
</evidence>
<dbReference type="NCBIfam" id="NF005685">
    <property type="entry name" value="PRK07483.1"/>
    <property type="match status" value="1"/>
</dbReference>
<dbReference type="CDD" id="cd00610">
    <property type="entry name" value="OAT_like"/>
    <property type="match status" value="1"/>
</dbReference>
<keyword evidence="5 6" id="KW-0663">Pyridoxal phosphate</keyword>
<comment type="caution">
    <text evidence="7">The sequence shown here is derived from an EMBL/GenBank/DDBJ whole genome shotgun (WGS) entry which is preliminary data.</text>
</comment>
<evidence type="ECO:0000256" key="1">
    <source>
        <dbReference type="ARBA" id="ARBA00001933"/>
    </source>
</evidence>
<evidence type="ECO:0000256" key="4">
    <source>
        <dbReference type="ARBA" id="ARBA00022679"/>
    </source>
</evidence>
<evidence type="ECO:0000256" key="2">
    <source>
        <dbReference type="ARBA" id="ARBA00008954"/>
    </source>
</evidence>
<comment type="similarity">
    <text evidence="2 6">Belongs to the class-III pyridoxal-phosphate-dependent aminotransferase family.</text>
</comment>